<proteinExistence type="predicted"/>
<feature type="domain" description="Ubiquitin-like" evidence="3">
    <location>
        <begin position="5"/>
        <end position="74"/>
    </location>
</feature>
<evidence type="ECO:0000259" key="3">
    <source>
        <dbReference type="PROSITE" id="PS50053"/>
    </source>
</evidence>
<dbReference type="Pfam" id="PF00240">
    <property type="entry name" value="ubiquitin"/>
    <property type="match status" value="1"/>
</dbReference>
<dbReference type="InterPro" id="IPR015940">
    <property type="entry name" value="UBA"/>
</dbReference>
<dbReference type="OrthoDB" id="1043111at2759"/>
<accession>A2ESV4</accession>
<dbReference type="PROSITE" id="PS50030">
    <property type="entry name" value="UBA"/>
    <property type="match status" value="1"/>
</dbReference>
<dbReference type="SMART" id="SM00165">
    <property type="entry name" value="UBA"/>
    <property type="match status" value="1"/>
</dbReference>
<dbReference type="InterPro" id="IPR015496">
    <property type="entry name" value="Ubiquilin"/>
</dbReference>
<dbReference type="VEuPathDB" id="TrichDB:TVAG_390500"/>
<protein>
    <submittedName>
        <fullName evidence="4">Ubiquitin family protein</fullName>
    </submittedName>
</protein>
<dbReference type="Proteomes" id="UP000001542">
    <property type="component" value="Unassembled WGS sequence"/>
</dbReference>
<dbReference type="InterPro" id="IPR000626">
    <property type="entry name" value="Ubiquitin-like_dom"/>
</dbReference>
<dbReference type="InterPro" id="IPR019956">
    <property type="entry name" value="Ubiquitin_dom"/>
</dbReference>
<dbReference type="RefSeq" id="XP_001316503.1">
    <property type="nucleotide sequence ID" value="XM_001316468.1"/>
</dbReference>
<dbReference type="InParanoid" id="A2ESV4"/>
<dbReference type="SUPFAM" id="SSF54236">
    <property type="entry name" value="Ubiquitin-like"/>
    <property type="match status" value="1"/>
</dbReference>
<reference evidence="4" key="1">
    <citation type="submission" date="2006-10" db="EMBL/GenBank/DDBJ databases">
        <authorList>
            <person name="Amadeo P."/>
            <person name="Zhao Q."/>
            <person name="Wortman J."/>
            <person name="Fraser-Liggett C."/>
            <person name="Carlton J."/>
        </authorList>
    </citation>
    <scope>NUCLEOTIDE SEQUENCE</scope>
    <source>
        <strain evidence="4">G3</strain>
    </source>
</reference>
<dbReference type="EMBL" id="DS113480">
    <property type="protein sequence ID" value="EAY04280.1"/>
    <property type="molecule type" value="Genomic_DNA"/>
</dbReference>
<name>A2ESV4_TRIV3</name>
<dbReference type="PANTHER" id="PTHR10677">
    <property type="entry name" value="UBIQUILIN"/>
    <property type="match status" value="1"/>
</dbReference>
<keyword evidence="5" id="KW-1185">Reference proteome</keyword>
<dbReference type="STRING" id="5722.A2ESV4"/>
<keyword evidence="1" id="KW-0175">Coiled coil</keyword>
<dbReference type="CDD" id="cd17039">
    <property type="entry name" value="Ubl_ubiquitin_like"/>
    <property type="match status" value="1"/>
</dbReference>
<dbReference type="PRINTS" id="PR00348">
    <property type="entry name" value="UBIQUITIN"/>
</dbReference>
<sequence length="303" mass="34556">MEGTLTLTVRLGKSDTYTVNAWSSDTVNTVKELLVEKTSLQPNQMRLVFAGKVLSDEITLQFYEIVDGSKLYLVPDRNAMKTRQNPKQMIIELRALIKESQVAHPSTLRRILRQLKELISNSLLLSFASISSEAFEAIEDAQSEIEKIERVVNDESSQYLAQTADSTITQIESTSDGLRTLQAIYNDGMYDMENHEEYIPFEITIIPDPTEAPSEEPLPSLYNDRLIDNTSTISQIPENYDEDYDNSKLYNRNLIRQKYAQQVAILKQMGFVDEQFILQALGESNGNIQMAVQILQNKSYFPY</sequence>
<reference evidence="4" key="2">
    <citation type="journal article" date="2007" name="Science">
        <title>Draft genome sequence of the sexually transmitted pathogen Trichomonas vaginalis.</title>
        <authorList>
            <person name="Carlton J.M."/>
            <person name="Hirt R.P."/>
            <person name="Silva J.C."/>
            <person name="Delcher A.L."/>
            <person name="Schatz M."/>
            <person name="Zhao Q."/>
            <person name="Wortman J.R."/>
            <person name="Bidwell S.L."/>
            <person name="Alsmark U.C.M."/>
            <person name="Besteiro S."/>
            <person name="Sicheritz-Ponten T."/>
            <person name="Noel C.J."/>
            <person name="Dacks J.B."/>
            <person name="Foster P.G."/>
            <person name="Simillion C."/>
            <person name="Van de Peer Y."/>
            <person name="Miranda-Saavedra D."/>
            <person name="Barton G.J."/>
            <person name="Westrop G.D."/>
            <person name="Mueller S."/>
            <person name="Dessi D."/>
            <person name="Fiori P.L."/>
            <person name="Ren Q."/>
            <person name="Paulsen I."/>
            <person name="Zhang H."/>
            <person name="Bastida-Corcuera F.D."/>
            <person name="Simoes-Barbosa A."/>
            <person name="Brown M.T."/>
            <person name="Hayes R.D."/>
            <person name="Mukherjee M."/>
            <person name="Okumura C.Y."/>
            <person name="Schneider R."/>
            <person name="Smith A.J."/>
            <person name="Vanacova S."/>
            <person name="Villalvazo M."/>
            <person name="Haas B.J."/>
            <person name="Pertea M."/>
            <person name="Feldblyum T.V."/>
            <person name="Utterback T.R."/>
            <person name="Shu C.L."/>
            <person name="Osoegawa K."/>
            <person name="de Jong P.J."/>
            <person name="Hrdy I."/>
            <person name="Horvathova L."/>
            <person name="Zubacova Z."/>
            <person name="Dolezal P."/>
            <person name="Malik S.B."/>
            <person name="Logsdon J.M. Jr."/>
            <person name="Henze K."/>
            <person name="Gupta A."/>
            <person name="Wang C.C."/>
            <person name="Dunne R.L."/>
            <person name="Upcroft J.A."/>
            <person name="Upcroft P."/>
            <person name="White O."/>
            <person name="Salzberg S.L."/>
            <person name="Tang P."/>
            <person name="Chiu C.-H."/>
            <person name="Lee Y.-S."/>
            <person name="Embley T.M."/>
            <person name="Coombs G.H."/>
            <person name="Mottram J.C."/>
            <person name="Tachezy J."/>
            <person name="Fraser-Liggett C.M."/>
            <person name="Johnson P.J."/>
        </authorList>
    </citation>
    <scope>NUCLEOTIDE SEQUENCE [LARGE SCALE GENOMIC DNA]</scope>
    <source>
        <strain evidence="4">G3</strain>
    </source>
</reference>
<dbReference type="PANTHER" id="PTHR10677:SF3">
    <property type="entry name" value="FI07626P-RELATED"/>
    <property type="match status" value="1"/>
</dbReference>
<dbReference type="Gene3D" id="3.10.20.90">
    <property type="entry name" value="Phosphatidylinositol 3-kinase Catalytic Subunit, Chain A, domain 1"/>
    <property type="match status" value="1"/>
</dbReference>
<feature type="coiled-coil region" evidence="1">
    <location>
        <begin position="131"/>
        <end position="158"/>
    </location>
</feature>
<organism evidence="4 5">
    <name type="scientific">Trichomonas vaginalis (strain ATCC PRA-98 / G3)</name>
    <dbReference type="NCBI Taxonomy" id="412133"/>
    <lineage>
        <taxon>Eukaryota</taxon>
        <taxon>Metamonada</taxon>
        <taxon>Parabasalia</taxon>
        <taxon>Trichomonadida</taxon>
        <taxon>Trichomonadidae</taxon>
        <taxon>Trichomonas</taxon>
    </lineage>
</organism>
<dbReference type="InterPro" id="IPR009060">
    <property type="entry name" value="UBA-like_sf"/>
</dbReference>
<dbReference type="InterPro" id="IPR029071">
    <property type="entry name" value="Ubiquitin-like_domsf"/>
</dbReference>
<dbReference type="GO" id="GO:0031593">
    <property type="term" value="F:polyubiquitin modification-dependent protein binding"/>
    <property type="evidence" value="ECO:0000318"/>
    <property type="project" value="GO_Central"/>
</dbReference>
<evidence type="ECO:0000313" key="5">
    <source>
        <dbReference type="Proteomes" id="UP000001542"/>
    </source>
</evidence>
<feature type="domain" description="UBA" evidence="2">
    <location>
        <begin position="257"/>
        <end position="298"/>
    </location>
</feature>
<dbReference type="GO" id="GO:0006511">
    <property type="term" value="P:ubiquitin-dependent protein catabolic process"/>
    <property type="evidence" value="ECO:0000318"/>
    <property type="project" value="GO_Central"/>
</dbReference>
<dbReference type="Pfam" id="PF00627">
    <property type="entry name" value="UBA"/>
    <property type="match status" value="1"/>
</dbReference>
<dbReference type="SUPFAM" id="SSF46934">
    <property type="entry name" value="UBA-like"/>
    <property type="match status" value="1"/>
</dbReference>
<gene>
    <name evidence="4" type="ORF">TVAG_390500</name>
</gene>
<dbReference type="AlphaFoldDB" id="A2ESV4"/>
<dbReference type="SMR" id="A2ESV4"/>
<evidence type="ECO:0000259" key="2">
    <source>
        <dbReference type="PROSITE" id="PS50030"/>
    </source>
</evidence>
<dbReference type="SMART" id="SM00213">
    <property type="entry name" value="UBQ"/>
    <property type="match status" value="1"/>
</dbReference>
<dbReference type="VEuPathDB" id="TrichDB:TVAGG3_0182130"/>
<evidence type="ECO:0000256" key="1">
    <source>
        <dbReference type="SAM" id="Coils"/>
    </source>
</evidence>
<dbReference type="PROSITE" id="PS50053">
    <property type="entry name" value="UBIQUITIN_2"/>
    <property type="match status" value="1"/>
</dbReference>
<dbReference type="Gene3D" id="1.10.8.10">
    <property type="entry name" value="DNA helicase RuvA subunit, C-terminal domain"/>
    <property type="match status" value="1"/>
</dbReference>
<dbReference type="GO" id="GO:0005829">
    <property type="term" value="C:cytosol"/>
    <property type="evidence" value="ECO:0000318"/>
    <property type="project" value="GO_Central"/>
</dbReference>
<evidence type="ECO:0000313" key="4">
    <source>
        <dbReference type="EMBL" id="EAY04280.1"/>
    </source>
</evidence>
<dbReference type="KEGG" id="tva:4762135"/>